<reference evidence="2 3" key="1">
    <citation type="journal article" date="2021" name="Elife">
        <title>Chloroplast acquisition without the gene transfer in kleptoplastic sea slugs, Plakobranchus ocellatus.</title>
        <authorList>
            <person name="Maeda T."/>
            <person name="Takahashi S."/>
            <person name="Yoshida T."/>
            <person name="Shimamura S."/>
            <person name="Takaki Y."/>
            <person name="Nagai Y."/>
            <person name="Toyoda A."/>
            <person name="Suzuki Y."/>
            <person name="Arimoto A."/>
            <person name="Ishii H."/>
            <person name="Satoh N."/>
            <person name="Nishiyama T."/>
            <person name="Hasebe M."/>
            <person name="Maruyama T."/>
            <person name="Minagawa J."/>
            <person name="Obokata J."/>
            <person name="Shigenobu S."/>
        </authorList>
    </citation>
    <scope>NUCLEOTIDE SEQUENCE [LARGE SCALE GENOMIC DNA]</scope>
</reference>
<evidence type="ECO:0000256" key="1">
    <source>
        <dbReference type="SAM" id="MobiDB-lite"/>
    </source>
</evidence>
<accession>A0AAV3ZR95</accession>
<dbReference type="EMBL" id="BLXT01002801">
    <property type="protein sequence ID" value="GFN97664.1"/>
    <property type="molecule type" value="Genomic_DNA"/>
</dbReference>
<feature type="region of interest" description="Disordered" evidence="1">
    <location>
        <begin position="64"/>
        <end position="96"/>
    </location>
</feature>
<comment type="caution">
    <text evidence="2">The sequence shown here is derived from an EMBL/GenBank/DDBJ whole genome shotgun (WGS) entry which is preliminary data.</text>
</comment>
<dbReference type="AlphaFoldDB" id="A0AAV3ZR95"/>
<protein>
    <submittedName>
        <fullName evidence="2">Uncharacterized protein</fullName>
    </submittedName>
</protein>
<gene>
    <name evidence="2" type="ORF">PoB_002417000</name>
</gene>
<evidence type="ECO:0000313" key="3">
    <source>
        <dbReference type="Proteomes" id="UP000735302"/>
    </source>
</evidence>
<sequence length="114" mass="12853">MCTQEVQLSPRDRQFLQGIRMCTQNVQFSTRERQFGKNSECAYKRSNSQHGIGKLVRHPNVHSIGSTLTRDRKLGKTSECSHKMSNSQHGIGESAKLPTVHTRCPTLNTGKAVW</sequence>
<dbReference type="Proteomes" id="UP000735302">
    <property type="component" value="Unassembled WGS sequence"/>
</dbReference>
<name>A0AAV3ZR95_9GAST</name>
<organism evidence="2 3">
    <name type="scientific">Plakobranchus ocellatus</name>
    <dbReference type="NCBI Taxonomy" id="259542"/>
    <lineage>
        <taxon>Eukaryota</taxon>
        <taxon>Metazoa</taxon>
        <taxon>Spiralia</taxon>
        <taxon>Lophotrochozoa</taxon>
        <taxon>Mollusca</taxon>
        <taxon>Gastropoda</taxon>
        <taxon>Heterobranchia</taxon>
        <taxon>Euthyneura</taxon>
        <taxon>Panpulmonata</taxon>
        <taxon>Sacoglossa</taxon>
        <taxon>Placobranchoidea</taxon>
        <taxon>Plakobranchidae</taxon>
        <taxon>Plakobranchus</taxon>
    </lineage>
</organism>
<feature type="compositionally biased region" description="Basic and acidic residues" evidence="1">
    <location>
        <begin position="69"/>
        <end position="82"/>
    </location>
</feature>
<proteinExistence type="predicted"/>
<evidence type="ECO:0000313" key="2">
    <source>
        <dbReference type="EMBL" id="GFN97664.1"/>
    </source>
</evidence>
<keyword evidence="3" id="KW-1185">Reference proteome</keyword>